<comment type="function">
    <text evidence="2">Catalyzes the hydrolysis of 5-hydroxyisourate (HIU) to 2-oxo-4-hydroxy-4-carboxy-5-ureidoimidazoline (OHCU).</text>
</comment>
<protein>
    <recommendedName>
        <fullName evidence="7">5-hydroxyisourate hydrolase</fullName>
        <shortName evidence="7">HIU hydrolase</shortName>
        <shortName evidence="7">HIUHase</shortName>
        <ecNumber evidence="7">3.5.2.17</ecNumber>
    </recommendedName>
</protein>
<evidence type="ECO:0000256" key="1">
    <source>
        <dbReference type="ARBA" id="ARBA00001043"/>
    </source>
</evidence>
<organism evidence="9 10">
    <name type="scientific">Alsobacter ponti</name>
    <dbReference type="NCBI Taxonomy" id="2962936"/>
    <lineage>
        <taxon>Bacteria</taxon>
        <taxon>Pseudomonadati</taxon>
        <taxon>Pseudomonadota</taxon>
        <taxon>Alphaproteobacteria</taxon>
        <taxon>Hyphomicrobiales</taxon>
        <taxon>Alsobacteraceae</taxon>
        <taxon>Alsobacter</taxon>
    </lineage>
</organism>
<evidence type="ECO:0000256" key="6">
    <source>
        <dbReference type="ARBA" id="ARBA00022801"/>
    </source>
</evidence>
<comment type="catalytic activity">
    <reaction evidence="1 7">
        <text>5-hydroxyisourate + H2O = 5-hydroxy-2-oxo-4-ureido-2,5-dihydro-1H-imidazole-5-carboxylate + H(+)</text>
        <dbReference type="Rhea" id="RHEA:23736"/>
        <dbReference type="ChEBI" id="CHEBI:15377"/>
        <dbReference type="ChEBI" id="CHEBI:15378"/>
        <dbReference type="ChEBI" id="CHEBI:18072"/>
        <dbReference type="ChEBI" id="CHEBI:58639"/>
        <dbReference type="EC" id="3.5.2.17"/>
    </reaction>
</comment>
<reference evidence="9 10" key="1">
    <citation type="submission" date="2022-07" db="EMBL/GenBank/DDBJ databases">
        <authorList>
            <person name="Li W.-J."/>
            <person name="Deng Q.-Q."/>
        </authorList>
    </citation>
    <scope>NUCLEOTIDE SEQUENCE [LARGE SCALE GENOMIC DNA]</scope>
    <source>
        <strain evidence="9 10">SYSU M60028</strain>
    </source>
</reference>
<dbReference type="Proteomes" id="UP001205890">
    <property type="component" value="Unassembled WGS sequence"/>
</dbReference>
<dbReference type="RefSeq" id="WP_254738924.1">
    <property type="nucleotide sequence ID" value="NZ_JANCLU010000003.1"/>
</dbReference>
<comment type="subunit">
    <text evidence="4 7">Homotetramer.</text>
</comment>
<dbReference type="NCBIfam" id="TIGR02962">
    <property type="entry name" value="hdxy_isourate"/>
    <property type="match status" value="1"/>
</dbReference>
<evidence type="ECO:0000313" key="9">
    <source>
        <dbReference type="EMBL" id="MCP8937699.1"/>
    </source>
</evidence>
<evidence type="ECO:0000313" key="10">
    <source>
        <dbReference type="Proteomes" id="UP001205890"/>
    </source>
</evidence>
<dbReference type="InterPro" id="IPR000895">
    <property type="entry name" value="Transthyretin/HIU_hydrolase"/>
</dbReference>
<keyword evidence="6 7" id="KW-0378">Hydrolase</keyword>
<evidence type="ECO:0000256" key="7">
    <source>
        <dbReference type="RuleBase" id="RU361270"/>
    </source>
</evidence>
<keyword evidence="10" id="KW-1185">Reference proteome</keyword>
<dbReference type="Gene3D" id="2.60.40.180">
    <property type="entry name" value="Transthyretin/hydroxyisourate hydrolase domain"/>
    <property type="match status" value="1"/>
</dbReference>
<dbReference type="PRINTS" id="PR00189">
    <property type="entry name" value="TRNSTHYRETIN"/>
</dbReference>
<sequence>MRLTTHVLDTTNGRPAANMRVVLTRIRDGARLADVRTNADGRVDQPLLAGSEGVGETYELAFSVAEYYRAAGRSLPEPAFLDVVPLRFGIAEDGHYHVPLLVSPFAYSTYRGS</sequence>
<dbReference type="EMBL" id="JANCLU010000003">
    <property type="protein sequence ID" value="MCP8937699.1"/>
    <property type="molecule type" value="Genomic_DNA"/>
</dbReference>
<dbReference type="PANTHER" id="PTHR10395">
    <property type="entry name" value="URICASE AND TRANSTHYRETIN-RELATED"/>
    <property type="match status" value="1"/>
</dbReference>
<keyword evidence="5 7" id="KW-0659">Purine metabolism</keyword>
<dbReference type="PROSITE" id="PS00768">
    <property type="entry name" value="TRANSTHYRETIN_1"/>
    <property type="match status" value="1"/>
</dbReference>
<dbReference type="InterPro" id="IPR036817">
    <property type="entry name" value="Transthyretin/HIU_hydrolase_sf"/>
</dbReference>
<dbReference type="SUPFAM" id="SSF49472">
    <property type="entry name" value="Transthyretin (synonym: prealbumin)"/>
    <property type="match status" value="1"/>
</dbReference>
<evidence type="ECO:0000256" key="3">
    <source>
        <dbReference type="ARBA" id="ARBA00009850"/>
    </source>
</evidence>
<dbReference type="Pfam" id="PF00576">
    <property type="entry name" value="Transthyretin"/>
    <property type="match status" value="1"/>
</dbReference>
<accession>A0ABT1L8B9</accession>
<dbReference type="PANTHER" id="PTHR10395:SF7">
    <property type="entry name" value="5-HYDROXYISOURATE HYDROLASE"/>
    <property type="match status" value="1"/>
</dbReference>
<comment type="caution">
    <text evidence="9">The sequence shown here is derived from an EMBL/GenBank/DDBJ whole genome shotgun (WGS) entry which is preliminary data.</text>
</comment>
<proteinExistence type="inferred from homology"/>
<gene>
    <name evidence="9" type="primary">uraH</name>
    <name evidence="9" type="ORF">NK718_04170</name>
</gene>
<comment type="similarity">
    <text evidence="3 7">Belongs to the transthyretin family. 5-hydroxyisourate hydrolase subfamily.</text>
</comment>
<dbReference type="InterPro" id="IPR023416">
    <property type="entry name" value="Transthyretin/HIU_hydrolase_d"/>
</dbReference>
<dbReference type="GO" id="GO:0033971">
    <property type="term" value="F:hydroxyisourate hydrolase activity"/>
    <property type="evidence" value="ECO:0007669"/>
    <property type="project" value="UniProtKB-EC"/>
</dbReference>
<dbReference type="InterPro" id="IPR023418">
    <property type="entry name" value="Thyroxine_BS"/>
</dbReference>
<feature type="domain" description="Transthyretin/hydroxyisourate hydrolase" evidence="8">
    <location>
        <begin position="3"/>
        <end position="112"/>
    </location>
</feature>
<evidence type="ECO:0000256" key="5">
    <source>
        <dbReference type="ARBA" id="ARBA00022631"/>
    </source>
</evidence>
<evidence type="ECO:0000259" key="8">
    <source>
        <dbReference type="Pfam" id="PF00576"/>
    </source>
</evidence>
<name>A0ABT1L8B9_9HYPH</name>
<dbReference type="InterPro" id="IPR014306">
    <property type="entry name" value="Hydroxyisourate_hydrolase"/>
</dbReference>
<evidence type="ECO:0000256" key="4">
    <source>
        <dbReference type="ARBA" id="ARBA00011881"/>
    </source>
</evidence>
<dbReference type="CDD" id="cd05822">
    <property type="entry name" value="TLP_HIUase"/>
    <property type="match status" value="1"/>
</dbReference>
<dbReference type="EC" id="3.5.2.17" evidence="7"/>
<evidence type="ECO:0000256" key="2">
    <source>
        <dbReference type="ARBA" id="ARBA00002704"/>
    </source>
</evidence>